<protein>
    <submittedName>
        <fullName evidence="1">Uncharacterized protein</fullName>
    </submittedName>
</protein>
<name>A0AAV4IHT2_9GAST</name>
<keyword evidence="2" id="KW-1185">Reference proteome</keyword>
<organism evidence="1 2">
    <name type="scientific">Elysia marginata</name>
    <dbReference type="NCBI Taxonomy" id="1093978"/>
    <lineage>
        <taxon>Eukaryota</taxon>
        <taxon>Metazoa</taxon>
        <taxon>Spiralia</taxon>
        <taxon>Lophotrochozoa</taxon>
        <taxon>Mollusca</taxon>
        <taxon>Gastropoda</taxon>
        <taxon>Heterobranchia</taxon>
        <taxon>Euthyneura</taxon>
        <taxon>Panpulmonata</taxon>
        <taxon>Sacoglossa</taxon>
        <taxon>Placobranchoidea</taxon>
        <taxon>Plakobranchidae</taxon>
        <taxon>Elysia</taxon>
    </lineage>
</organism>
<sequence>MAASIHIELYRDLLALALGVTCPRLSAGLRWCGKSNLCSVRLSAGFGLAPNVELGGGGVTIVNQTIGTCQVNAPFATTGSLPLPSPELFVTESLGSGTLQSNPISRVAVSSRSRPLLVIPATPRHTEPHRATPRRTRR</sequence>
<evidence type="ECO:0000313" key="1">
    <source>
        <dbReference type="EMBL" id="GFS08723.1"/>
    </source>
</evidence>
<evidence type="ECO:0000313" key="2">
    <source>
        <dbReference type="Proteomes" id="UP000762676"/>
    </source>
</evidence>
<accession>A0AAV4IHT2</accession>
<dbReference type="AlphaFoldDB" id="A0AAV4IHT2"/>
<reference evidence="1 2" key="1">
    <citation type="journal article" date="2021" name="Elife">
        <title>Chloroplast acquisition without the gene transfer in kleptoplastic sea slugs, Plakobranchus ocellatus.</title>
        <authorList>
            <person name="Maeda T."/>
            <person name="Takahashi S."/>
            <person name="Yoshida T."/>
            <person name="Shimamura S."/>
            <person name="Takaki Y."/>
            <person name="Nagai Y."/>
            <person name="Toyoda A."/>
            <person name="Suzuki Y."/>
            <person name="Arimoto A."/>
            <person name="Ishii H."/>
            <person name="Satoh N."/>
            <person name="Nishiyama T."/>
            <person name="Hasebe M."/>
            <person name="Maruyama T."/>
            <person name="Minagawa J."/>
            <person name="Obokata J."/>
            <person name="Shigenobu S."/>
        </authorList>
    </citation>
    <scope>NUCLEOTIDE SEQUENCE [LARGE SCALE GENOMIC DNA]</scope>
</reference>
<gene>
    <name evidence="1" type="ORF">ElyMa_003020300</name>
</gene>
<dbReference type="Proteomes" id="UP000762676">
    <property type="component" value="Unassembled WGS sequence"/>
</dbReference>
<dbReference type="EMBL" id="BMAT01006237">
    <property type="protein sequence ID" value="GFS08723.1"/>
    <property type="molecule type" value="Genomic_DNA"/>
</dbReference>
<proteinExistence type="predicted"/>
<comment type="caution">
    <text evidence="1">The sequence shown here is derived from an EMBL/GenBank/DDBJ whole genome shotgun (WGS) entry which is preliminary data.</text>
</comment>